<evidence type="ECO:0000256" key="3">
    <source>
        <dbReference type="SAM" id="MobiDB-lite"/>
    </source>
</evidence>
<keyword evidence="2" id="KW-0946">Virion</keyword>
<comment type="subcellular location">
    <subcellularLocation>
        <location evidence="1">Virion</location>
    </subcellularLocation>
</comment>
<protein>
    <submittedName>
        <fullName evidence="4">Structural protein</fullName>
    </submittedName>
</protein>
<dbReference type="Gene3D" id="2.60.120.20">
    <property type="match status" value="1"/>
</dbReference>
<dbReference type="SUPFAM" id="SSF88633">
    <property type="entry name" value="Positive stranded ssRNA viruses"/>
    <property type="match status" value="1"/>
</dbReference>
<dbReference type="InterPro" id="IPR029053">
    <property type="entry name" value="Viral_coat"/>
</dbReference>
<evidence type="ECO:0000256" key="1">
    <source>
        <dbReference type="ARBA" id="ARBA00004328"/>
    </source>
</evidence>
<evidence type="ECO:0000313" key="4">
    <source>
        <dbReference type="EMBL" id="WAL01496.1"/>
    </source>
</evidence>
<feature type="region of interest" description="Disordered" evidence="3">
    <location>
        <begin position="1"/>
        <end position="22"/>
    </location>
</feature>
<sequence>MTTTESFMPTPPRGIGTPQAPVPQTVTGILSDSGFPSDPENITDFGPDFGWMTAVETFIDSFSITASDTKYVKTLYPACKFPSPTPTSGDLGMLSWHWLPFTMSKWWTGPVRLRFMAIKPPRVPGKLLIRYIPDVSANNFGLDKLRRGIKVEWDLGLNSELVLDIPAYNFTAARPTWITRFVGADISTTNAPYTRFRNWVPHLSQIGMGIVSVEIANPIVPGTIFPDSVRILVFHSFPGSQFHVSTDARSMKKHFFQFSKPESMKDPTPYPT</sequence>
<dbReference type="GO" id="GO:0044423">
    <property type="term" value="C:virion component"/>
    <property type="evidence" value="ECO:0007669"/>
    <property type="project" value="UniProtKB-KW"/>
</dbReference>
<dbReference type="EMBL" id="OP518021">
    <property type="protein sequence ID" value="WAL01496.1"/>
    <property type="molecule type" value="Genomic_RNA"/>
</dbReference>
<reference evidence="4" key="1">
    <citation type="submission" date="2022-09" db="EMBL/GenBank/DDBJ databases">
        <authorList>
            <person name="Valles S.M."/>
            <person name="Zhao C."/>
            <person name="Rivers A.R."/>
            <person name="Iwata R.L."/>
            <person name="Oi D.H."/>
            <person name="Cha D.H."/>
            <person name="Collignon R.M."/>
            <person name="Cox N.A."/>
            <person name="Morton G.J."/>
            <person name="Calcaterra L.A."/>
        </authorList>
    </citation>
    <scope>NUCLEOTIDE SEQUENCE</scope>
</reference>
<proteinExistence type="predicted"/>
<organism evidence="4">
    <name type="scientific">Electric ant polycipivirus 1</name>
    <dbReference type="NCBI Taxonomy" id="3003605"/>
    <lineage>
        <taxon>Viruses</taxon>
        <taxon>Riboviria</taxon>
        <taxon>Orthornavirae</taxon>
        <taxon>Pisuviricota</taxon>
        <taxon>Pisoniviricetes</taxon>
        <taxon>Picornavirales</taxon>
        <taxon>Polycipiviridae</taxon>
    </lineage>
</organism>
<accession>A0AA95J1J1</accession>
<evidence type="ECO:0000256" key="2">
    <source>
        <dbReference type="ARBA" id="ARBA00022844"/>
    </source>
</evidence>
<name>A0AA95J1J1_9VIRU</name>